<evidence type="ECO:0000256" key="2">
    <source>
        <dbReference type="ARBA" id="ARBA00022692"/>
    </source>
</evidence>
<keyword evidence="8" id="KW-1185">Reference proteome</keyword>
<proteinExistence type="predicted"/>
<dbReference type="PANTHER" id="PTHR37451">
    <property type="entry name" value="MARVEL DOMAIN"/>
    <property type="match status" value="1"/>
</dbReference>
<dbReference type="Proteomes" id="UP000325780">
    <property type="component" value="Unassembled WGS sequence"/>
</dbReference>
<dbReference type="Pfam" id="PF01284">
    <property type="entry name" value="MARVEL"/>
    <property type="match status" value="1"/>
</dbReference>
<evidence type="ECO:0000259" key="6">
    <source>
        <dbReference type="Pfam" id="PF01284"/>
    </source>
</evidence>
<keyword evidence="2 5" id="KW-0812">Transmembrane</keyword>
<keyword evidence="4 5" id="KW-0472">Membrane</keyword>
<keyword evidence="3 5" id="KW-1133">Transmembrane helix</keyword>
<evidence type="ECO:0000256" key="5">
    <source>
        <dbReference type="SAM" id="Phobius"/>
    </source>
</evidence>
<protein>
    <submittedName>
        <fullName evidence="7">Marvel domain-containing protein</fullName>
    </submittedName>
</protein>
<evidence type="ECO:0000313" key="7">
    <source>
        <dbReference type="EMBL" id="KAE8153722.1"/>
    </source>
</evidence>
<organism evidence="7 8">
    <name type="scientific">Aspergillus avenaceus</name>
    <dbReference type="NCBI Taxonomy" id="36643"/>
    <lineage>
        <taxon>Eukaryota</taxon>
        <taxon>Fungi</taxon>
        <taxon>Dikarya</taxon>
        <taxon>Ascomycota</taxon>
        <taxon>Pezizomycotina</taxon>
        <taxon>Eurotiomycetes</taxon>
        <taxon>Eurotiomycetidae</taxon>
        <taxon>Eurotiales</taxon>
        <taxon>Aspergillaceae</taxon>
        <taxon>Aspergillus</taxon>
        <taxon>Aspergillus subgen. Circumdati</taxon>
    </lineage>
</organism>
<dbReference type="OrthoDB" id="2117453at2759"/>
<name>A0A5N6U573_ASPAV</name>
<evidence type="ECO:0000256" key="1">
    <source>
        <dbReference type="ARBA" id="ARBA00004141"/>
    </source>
</evidence>
<dbReference type="InterPro" id="IPR008253">
    <property type="entry name" value="Marvel"/>
</dbReference>
<dbReference type="PANTHER" id="PTHR37451:SF1">
    <property type="entry name" value="MARVEL DOMAIN-CONTAINING PROTEIN"/>
    <property type="match status" value="1"/>
</dbReference>
<dbReference type="EMBL" id="ML742036">
    <property type="protein sequence ID" value="KAE8153722.1"/>
    <property type="molecule type" value="Genomic_DNA"/>
</dbReference>
<dbReference type="GO" id="GO:0016020">
    <property type="term" value="C:membrane"/>
    <property type="evidence" value="ECO:0007669"/>
    <property type="project" value="UniProtKB-SubCell"/>
</dbReference>
<feature type="domain" description="MARVEL" evidence="6">
    <location>
        <begin position="9"/>
        <end position="149"/>
    </location>
</feature>
<accession>A0A5N6U573</accession>
<gene>
    <name evidence="7" type="ORF">BDV25DRAFT_149035</name>
</gene>
<evidence type="ECO:0000256" key="4">
    <source>
        <dbReference type="ARBA" id="ARBA00023136"/>
    </source>
</evidence>
<evidence type="ECO:0000256" key="3">
    <source>
        <dbReference type="ARBA" id="ARBA00022989"/>
    </source>
</evidence>
<feature type="transmembrane region" description="Helical" evidence="5">
    <location>
        <begin position="132"/>
        <end position="156"/>
    </location>
</feature>
<feature type="transmembrane region" description="Helical" evidence="5">
    <location>
        <begin position="51"/>
        <end position="75"/>
    </location>
</feature>
<comment type="subcellular location">
    <subcellularLocation>
        <location evidence="1">Membrane</location>
        <topology evidence="1">Multi-pass membrane protein</topology>
    </subcellularLocation>
</comment>
<sequence>MAENKPIYLLVRGLQLLFAVIVMGLDGYAIHGYRGHAVDVNDPVFDGDATLYAGVPAAWGFLMFCAVWTFPVVIFHFFESGLASRPLLGYVGLLSEAVAVLSWFAGFIAVAVNVGTTNSCMSGQNSCAEVKAAAAFGAFAWLLFMVTAAAAVGSFFHNRKQVPAAA</sequence>
<dbReference type="AlphaFoldDB" id="A0A5N6U573"/>
<evidence type="ECO:0000313" key="8">
    <source>
        <dbReference type="Proteomes" id="UP000325780"/>
    </source>
</evidence>
<reference evidence="7 8" key="1">
    <citation type="submission" date="2019-04" db="EMBL/GenBank/DDBJ databases">
        <title>Friends and foes A comparative genomics study of 23 Aspergillus species from section Flavi.</title>
        <authorList>
            <consortium name="DOE Joint Genome Institute"/>
            <person name="Kjaerbolling I."/>
            <person name="Vesth T."/>
            <person name="Frisvad J.C."/>
            <person name="Nybo J.L."/>
            <person name="Theobald S."/>
            <person name="Kildgaard S."/>
            <person name="Isbrandt T."/>
            <person name="Kuo A."/>
            <person name="Sato A."/>
            <person name="Lyhne E.K."/>
            <person name="Kogle M.E."/>
            <person name="Wiebenga A."/>
            <person name="Kun R.S."/>
            <person name="Lubbers R.J."/>
            <person name="Makela M.R."/>
            <person name="Barry K."/>
            <person name="Chovatia M."/>
            <person name="Clum A."/>
            <person name="Daum C."/>
            <person name="Haridas S."/>
            <person name="He G."/>
            <person name="LaButti K."/>
            <person name="Lipzen A."/>
            <person name="Mondo S."/>
            <person name="Riley R."/>
            <person name="Salamov A."/>
            <person name="Simmons B.A."/>
            <person name="Magnuson J.K."/>
            <person name="Henrissat B."/>
            <person name="Mortensen U.H."/>
            <person name="Larsen T.O."/>
            <person name="Devries R.P."/>
            <person name="Grigoriev I.V."/>
            <person name="Machida M."/>
            <person name="Baker S.E."/>
            <person name="Andersen M.R."/>
        </authorList>
    </citation>
    <scope>NUCLEOTIDE SEQUENCE [LARGE SCALE GENOMIC DNA]</scope>
    <source>
        <strain evidence="7 8">IBT 18842</strain>
    </source>
</reference>
<feature type="transmembrane region" description="Helical" evidence="5">
    <location>
        <begin position="87"/>
        <end position="112"/>
    </location>
</feature>
<feature type="transmembrane region" description="Helical" evidence="5">
    <location>
        <begin position="7"/>
        <end position="31"/>
    </location>
</feature>